<dbReference type="EMBL" id="JAQIZT010000006">
    <property type="protein sequence ID" value="KAJ6992134.1"/>
    <property type="molecule type" value="Genomic_DNA"/>
</dbReference>
<protein>
    <submittedName>
        <fullName evidence="2">Uncharacterized protein</fullName>
    </submittedName>
</protein>
<organism evidence="2 3">
    <name type="scientific">Populus alba x Populus x berolinensis</name>
    <dbReference type="NCBI Taxonomy" id="444605"/>
    <lineage>
        <taxon>Eukaryota</taxon>
        <taxon>Viridiplantae</taxon>
        <taxon>Streptophyta</taxon>
        <taxon>Embryophyta</taxon>
        <taxon>Tracheophyta</taxon>
        <taxon>Spermatophyta</taxon>
        <taxon>Magnoliopsida</taxon>
        <taxon>eudicotyledons</taxon>
        <taxon>Gunneridae</taxon>
        <taxon>Pentapetalae</taxon>
        <taxon>rosids</taxon>
        <taxon>fabids</taxon>
        <taxon>Malpighiales</taxon>
        <taxon>Salicaceae</taxon>
        <taxon>Saliceae</taxon>
        <taxon>Populus</taxon>
    </lineage>
</organism>
<feature type="region of interest" description="Disordered" evidence="1">
    <location>
        <begin position="1"/>
        <end position="29"/>
    </location>
</feature>
<dbReference type="AlphaFoldDB" id="A0AAD6VYH8"/>
<proteinExistence type="predicted"/>
<evidence type="ECO:0000313" key="2">
    <source>
        <dbReference type="EMBL" id="KAJ6992134.1"/>
    </source>
</evidence>
<accession>A0AAD6VYH8</accession>
<comment type="caution">
    <text evidence="2">The sequence shown here is derived from an EMBL/GenBank/DDBJ whole genome shotgun (WGS) entry which is preliminary data.</text>
</comment>
<dbReference type="Proteomes" id="UP001164929">
    <property type="component" value="Chromosome 6"/>
</dbReference>
<keyword evidence="3" id="KW-1185">Reference proteome</keyword>
<reference evidence="2" key="1">
    <citation type="journal article" date="2023" name="Mol. Ecol. Resour.">
        <title>Chromosome-level genome assembly of a triploid poplar Populus alba 'Berolinensis'.</title>
        <authorList>
            <person name="Chen S."/>
            <person name="Yu Y."/>
            <person name="Wang X."/>
            <person name="Wang S."/>
            <person name="Zhang T."/>
            <person name="Zhou Y."/>
            <person name="He R."/>
            <person name="Meng N."/>
            <person name="Wang Y."/>
            <person name="Liu W."/>
            <person name="Liu Z."/>
            <person name="Liu J."/>
            <person name="Guo Q."/>
            <person name="Huang H."/>
            <person name="Sederoff R.R."/>
            <person name="Wang G."/>
            <person name="Qu G."/>
            <person name="Chen S."/>
        </authorList>
    </citation>
    <scope>NUCLEOTIDE SEQUENCE</scope>
    <source>
        <strain evidence="2">SC-2020</strain>
    </source>
</reference>
<evidence type="ECO:0000313" key="3">
    <source>
        <dbReference type="Proteomes" id="UP001164929"/>
    </source>
</evidence>
<evidence type="ECO:0000256" key="1">
    <source>
        <dbReference type="SAM" id="MobiDB-lite"/>
    </source>
</evidence>
<name>A0AAD6VYH8_9ROSI</name>
<sequence>MCAFRSSQKKFGESLPSQIKTHRSTTIDK</sequence>
<gene>
    <name evidence="2" type="ORF">NC653_015481</name>
</gene>